<organism evidence="2 3">
    <name type="scientific">Tritrichomonas foetus</name>
    <dbReference type="NCBI Taxonomy" id="1144522"/>
    <lineage>
        <taxon>Eukaryota</taxon>
        <taxon>Metamonada</taxon>
        <taxon>Parabasalia</taxon>
        <taxon>Tritrichomonadida</taxon>
        <taxon>Tritrichomonadidae</taxon>
        <taxon>Tritrichomonas</taxon>
    </lineage>
</organism>
<evidence type="ECO:0000313" key="2">
    <source>
        <dbReference type="EMBL" id="OHS94493.1"/>
    </source>
</evidence>
<dbReference type="VEuPathDB" id="TrichDB:TRFO_11123"/>
<gene>
    <name evidence="2" type="ORF">TRFO_11123</name>
</gene>
<dbReference type="Pfam" id="PF13402">
    <property type="entry name" value="Peptidase_M60"/>
    <property type="match status" value="1"/>
</dbReference>
<dbReference type="PROSITE" id="PS51723">
    <property type="entry name" value="PEPTIDASE_M60"/>
    <property type="match status" value="1"/>
</dbReference>
<dbReference type="Pfam" id="PF17291">
    <property type="entry name" value="M60-like_N"/>
    <property type="match status" value="1"/>
</dbReference>
<feature type="domain" description="Peptidase M60" evidence="1">
    <location>
        <begin position="388"/>
        <end position="699"/>
    </location>
</feature>
<dbReference type="PANTHER" id="PTHR15730:SF5">
    <property type="entry name" value="SI:CH211-210B2.2-RELATED"/>
    <property type="match status" value="1"/>
</dbReference>
<dbReference type="InterPro" id="IPR035423">
    <property type="entry name" value="M60-like_N"/>
</dbReference>
<keyword evidence="3" id="KW-1185">Reference proteome</keyword>
<evidence type="ECO:0000259" key="1">
    <source>
        <dbReference type="PROSITE" id="PS51723"/>
    </source>
</evidence>
<name>A0A1J4JAN2_9EUKA</name>
<dbReference type="OrthoDB" id="10260387at2759"/>
<sequence>MGCNTSGAQVASTKDRAQVNKSFPEDPIELHQVSDVDLQSSHDSAINQLLSRVRTIRCPSGMVPVVVLSNISTPIFTSRLALPSEKDPTDVRLPIVACTSSNIVRLMCFSHYMMPTHTNFKNEDTAIFFHNCLDWLSSEFPAKTPVLFIGFPEEIYSDVELCLKTQGYDSHFGTFNSNLENYHIIAIASDVDANDPEISATLANLLNKKVGIAVFYHPTDSILDIPINSFISQYGMSYTYCQLSDESLPNVIARIPKNVSHVKDISFQFFLKQFKECVEKPSQYTITDIDDLVTSLRYHVMVCDRGQTEELLQLESDAWEYLNKTEYQSNKEICPKVNHQIVTILLIDILNKLPLTEIKAAPDCSLFPGCVIDIPLSDHTVGLRLRQECLISTGIWCQPGVLVEIECHNPPEGIMVQVGSHSCSLITKKGPWKRWPVVTNMFALNNGKTSVVSPFGGIVYLVVPELPSSSPPSIELKFHNCCKYARVVSKKPEVFQMTKEINVPWCELMLNTVIFTMPRGILRKFKKPDETFDYIDNFVQKVAELANYKINRPYRVVFDVEIIEKLFVADYPIIMKIDDINDIFFDSEDGVTEGLFKFLMAIATVSFKSGVFDEETESALAAYIGSLAIMTVIPTFDPMTFFDVDLPLLYHALWSIHLKLDDEVVLKIIKSSHDLSYLTGSEVPDDQWIYFVKQLCTLANYNFTKVLDTIRPIPLNLTVEMENLPIPQVELF</sequence>
<comment type="caution">
    <text evidence="2">The sequence shown here is derived from an EMBL/GenBank/DDBJ whole genome shotgun (WGS) entry which is preliminary data.</text>
</comment>
<dbReference type="GeneID" id="94830557"/>
<dbReference type="InterPro" id="IPR031161">
    <property type="entry name" value="Peptidase_M60_dom"/>
</dbReference>
<dbReference type="InterPro" id="IPR051244">
    <property type="entry name" value="TCAF"/>
</dbReference>
<dbReference type="EMBL" id="MLAK01001315">
    <property type="protein sequence ID" value="OHS94493.1"/>
    <property type="molecule type" value="Genomic_DNA"/>
</dbReference>
<reference evidence="2" key="1">
    <citation type="submission" date="2016-10" db="EMBL/GenBank/DDBJ databases">
        <authorList>
            <person name="Benchimol M."/>
            <person name="Almeida L.G."/>
            <person name="Vasconcelos A.T."/>
            <person name="Perreira-Neves A."/>
            <person name="Rosa I.A."/>
            <person name="Tasca T."/>
            <person name="Bogo M.R."/>
            <person name="de Souza W."/>
        </authorList>
    </citation>
    <scope>NUCLEOTIDE SEQUENCE [LARGE SCALE GENOMIC DNA]</scope>
    <source>
        <strain evidence="2">K</strain>
    </source>
</reference>
<dbReference type="RefSeq" id="XP_068347630.1">
    <property type="nucleotide sequence ID" value="XM_068495853.1"/>
</dbReference>
<proteinExistence type="predicted"/>
<evidence type="ECO:0000313" key="3">
    <source>
        <dbReference type="Proteomes" id="UP000179807"/>
    </source>
</evidence>
<dbReference type="SMART" id="SM01276">
    <property type="entry name" value="M60-like"/>
    <property type="match status" value="1"/>
</dbReference>
<dbReference type="Proteomes" id="UP000179807">
    <property type="component" value="Unassembled WGS sequence"/>
</dbReference>
<accession>A0A1J4JAN2</accession>
<dbReference type="AlphaFoldDB" id="A0A1J4JAN2"/>
<dbReference type="Gene3D" id="2.60.120.1250">
    <property type="entry name" value="Peptidase M60, enhancin-like domain 1"/>
    <property type="match status" value="1"/>
</dbReference>
<protein>
    <recommendedName>
        <fullName evidence="1">Peptidase M60 domain-containing protein</fullName>
    </recommendedName>
</protein>
<dbReference type="PANTHER" id="PTHR15730">
    <property type="entry name" value="EXPERIMENTAL AUTOIMMUNE PROSTATITIS ANTIGEN 2-RELATED"/>
    <property type="match status" value="1"/>
</dbReference>